<evidence type="ECO:0000313" key="2">
    <source>
        <dbReference type="EMBL" id="GBM45373.1"/>
    </source>
</evidence>
<keyword evidence="3" id="KW-1185">Reference proteome</keyword>
<dbReference type="EMBL" id="BGPR01252117">
    <property type="protein sequence ID" value="GBM45373.1"/>
    <property type="molecule type" value="Genomic_DNA"/>
</dbReference>
<sequence length="55" mass="6111">MDAYQARVPSMFGAYPHGYGVYSFPDPLFNVRMPAPTDLSFKANSKAKRSPAKKT</sequence>
<reference evidence="2 3" key="1">
    <citation type="journal article" date="2019" name="Sci. Rep.">
        <title>Orb-weaving spider Araneus ventricosus genome elucidates the spidroin gene catalogue.</title>
        <authorList>
            <person name="Kono N."/>
            <person name="Nakamura H."/>
            <person name="Ohtoshi R."/>
            <person name="Moran D.A.P."/>
            <person name="Shinohara A."/>
            <person name="Yoshida Y."/>
            <person name="Fujiwara M."/>
            <person name="Mori M."/>
            <person name="Tomita M."/>
            <person name="Arakawa K."/>
        </authorList>
    </citation>
    <scope>NUCLEOTIDE SEQUENCE [LARGE SCALE GENOMIC DNA]</scope>
</reference>
<gene>
    <name evidence="1" type="ORF">AVEN_100284_1</name>
    <name evidence="2" type="ORF">AVEN_219872_1</name>
</gene>
<name>A0A4Y2FVP7_ARAVE</name>
<accession>A0A4Y2FVP7</accession>
<dbReference type="AlphaFoldDB" id="A0A4Y2FVP7"/>
<feature type="non-terminal residue" evidence="2">
    <location>
        <position position="55"/>
    </location>
</feature>
<dbReference type="Proteomes" id="UP000499080">
    <property type="component" value="Unassembled WGS sequence"/>
</dbReference>
<protein>
    <submittedName>
        <fullName evidence="2">Uncharacterized protein</fullName>
    </submittedName>
</protein>
<proteinExistence type="predicted"/>
<comment type="caution">
    <text evidence="2">The sequence shown here is derived from an EMBL/GenBank/DDBJ whole genome shotgun (WGS) entry which is preliminary data.</text>
</comment>
<evidence type="ECO:0000313" key="3">
    <source>
        <dbReference type="Proteomes" id="UP000499080"/>
    </source>
</evidence>
<organism evidence="2 3">
    <name type="scientific">Araneus ventricosus</name>
    <name type="common">Orbweaver spider</name>
    <name type="synonym">Epeira ventricosa</name>
    <dbReference type="NCBI Taxonomy" id="182803"/>
    <lineage>
        <taxon>Eukaryota</taxon>
        <taxon>Metazoa</taxon>
        <taxon>Ecdysozoa</taxon>
        <taxon>Arthropoda</taxon>
        <taxon>Chelicerata</taxon>
        <taxon>Arachnida</taxon>
        <taxon>Araneae</taxon>
        <taxon>Araneomorphae</taxon>
        <taxon>Entelegynae</taxon>
        <taxon>Araneoidea</taxon>
        <taxon>Araneidae</taxon>
        <taxon>Araneus</taxon>
    </lineage>
</organism>
<evidence type="ECO:0000313" key="1">
    <source>
        <dbReference type="EMBL" id="GBM44995.1"/>
    </source>
</evidence>
<dbReference type="EMBL" id="BGPR01252001">
    <property type="protein sequence ID" value="GBM44995.1"/>
    <property type="molecule type" value="Genomic_DNA"/>
</dbReference>